<comment type="caution">
    <text evidence="1">The sequence shown here is derived from an EMBL/GenBank/DDBJ whole genome shotgun (WGS) entry which is preliminary data.</text>
</comment>
<keyword evidence="2" id="KW-1185">Reference proteome</keyword>
<reference evidence="1" key="1">
    <citation type="submission" date="2020-11" db="EMBL/GenBank/DDBJ databases">
        <authorList>
            <consortium name="DOE Joint Genome Institute"/>
            <person name="Ahrendt S."/>
            <person name="Riley R."/>
            <person name="Andreopoulos W."/>
            <person name="Labutti K."/>
            <person name="Pangilinan J."/>
            <person name="Ruiz-Duenas F.J."/>
            <person name="Barrasa J.M."/>
            <person name="Sanchez-Garcia M."/>
            <person name="Camarero S."/>
            <person name="Miyauchi S."/>
            <person name="Serrano A."/>
            <person name="Linde D."/>
            <person name="Babiker R."/>
            <person name="Drula E."/>
            <person name="Ayuso-Fernandez I."/>
            <person name="Pacheco R."/>
            <person name="Padilla G."/>
            <person name="Ferreira P."/>
            <person name="Barriuso J."/>
            <person name="Kellner H."/>
            <person name="Castanera R."/>
            <person name="Alfaro M."/>
            <person name="Ramirez L."/>
            <person name="Pisabarro A.G."/>
            <person name="Kuo A."/>
            <person name="Tritt A."/>
            <person name="Lipzen A."/>
            <person name="He G."/>
            <person name="Yan M."/>
            <person name="Ng V."/>
            <person name="Cullen D."/>
            <person name="Martin F."/>
            <person name="Rosso M.-N."/>
            <person name="Henrissat B."/>
            <person name="Hibbett D."/>
            <person name="Martinez A.T."/>
            <person name="Grigoriev I.V."/>
        </authorList>
    </citation>
    <scope>NUCLEOTIDE SEQUENCE</scope>
    <source>
        <strain evidence="1">AH 40177</strain>
    </source>
</reference>
<gene>
    <name evidence="1" type="ORF">BDP27DRAFT_602167</name>
</gene>
<name>A0A9P5QAA4_9AGAR</name>
<dbReference type="OrthoDB" id="2874010at2759"/>
<protein>
    <submittedName>
        <fullName evidence="1">Uncharacterized protein</fullName>
    </submittedName>
</protein>
<dbReference type="AlphaFoldDB" id="A0A9P5QAA4"/>
<dbReference type="EMBL" id="JADNRY010000004">
    <property type="protein sequence ID" value="KAF9077232.1"/>
    <property type="molecule type" value="Genomic_DNA"/>
</dbReference>
<accession>A0A9P5QAA4</accession>
<dbReference type="Proteomes" id="UP000772434">
    <property type="component" value="Unassembled WGS sequence"/>
</dbReference>
<sequence length="292" mass="33036">MCIDSQKQSDSNTRHFASLIIILPSHSSGMTLQAKHGNPPATQSYTLANISTRVYTFYTGLDTLDIRSQDDFCYLTYHLYARDTAPIPMLSGISPVVPELRDLFMDWRARRSSGDEPPRFILFMLQELYSDGLCKEDEILLGHIAPLAKAYGFRMEIVDFIKEETSEHEIPHDYKECGDDVDLDTLVDELEIEDGEKYETYSQVIGFCDLGNNLIRGYGKSISKAIEETIVSGAHISHHGGIWAQIPLREARVLEDTMTVCMTDTRNLSFLMIRPEELDMNKGECSGLSSRF</sequence>
<evidence type="ECO:0000313" key="2">
    <source>
        <dbReference type="Proteomes" id="UP000772434"/>
    </source>
</evidence>
<proteinExistence type="predicted"/>
<evidence type="ECO:0000313" key="1">
    <source>
        <dbReference type="EMBL" id="KAF9077232.1"/>
    </source>
</evidence>
<organism evidence="1 2">
    <name type="scientific">Rhodocollybia butyracea</name>
    <dbReference type="NCBI Taxonomy" id="206335"/>
    <lineage>
        <taxon>Eukaryota</taxon>
        <taxon>Fungi</taxon>
        <taxon>Dikarya</taxon>
        <taxon>Basidiomycota</taxon>
        <taxon>Agaricomycotina</taxon>
        <taxon>Agaricomycetes</taxon>
        <taxon>Agaricomycetidae</taxon>
        <taxon>Agaricales</taxon>
        <taxon>Marasmiineae</taxon>
        <taxon>Omphalotaceae</taxon>
        <taxon>Rhodocollybia</taxon>
    </lineage>
</organism>